<keyword evidence="3" id="KW-1185">Reference proteome</keyword>
<accession>A0ABU9TDA0</accession>
<keyword evidence="1" id="KW-1133">Transmembrane helix</keyword>
<evidence type="ECO:0000313" key="3">
    <source>
        <dbReference type="Proteomes" id="UP001457661"/>
    </source>
</evidence>
<organism evidence="2 3">
    <name type="scientific">Pseudoalteromonas arctica</name>
    <dbReference type="NCBI Taxonomy" id="394751"/>
    <lineage>
        <taxon>Bacteria</taxon>
        <taxon>Pseudomonadati</taxon>
        <taxon>Pseudomonadota</taxon>
        <taxon>Gammaproteobacteria</taxon>
        <taxon>Alteromonadales</taxon>
        <taxon>Pseudoalteromonadaceae</taxon>
        <taxon>Pseudoalteromonas</taxon>
    </lineage>
</organism>
<evidence type="ECO:0000313" key="2">
    <source>
        <dbReference type="EMBL" id="MEM5531282.1"/>
    </source>
</evidence>
<name>A0ABU9TDA0_9GAMM</name>
<comment type="caution">
    <text evidence="2">The sequence shown here is derived from an EMBL/GenBank/DDBJ whole genome shotgun (WGS) entry which is preliminary data.</text>
</comment>
<proteinExistence type="predicted"/>
<dbReference type="EMBL" id="JBBMQX010000001">
    <property type="protein sequence ID" value="MEM5531282.1"/>
    <property type="molecule type" value="Genomic_DNA"/>
</dbReference>
<gene>
    <name evidence="2" type="ORF">WNY57_02440</name>
</gene>
<dbReference type="Proteomes" id="UP001457661">
    <property type="component" value="Unassembled WGS sequence"/>
</dbReference>
<dbReference type="RefSeq" id="WP_169061375.1">
    <property type="nucleotide sequence ID" value="NZ_JABCAH010000016.1"/>
</dbReference>
<keyword evidence="1" id="KW-0472">Membrane</keyword>
<feature type="transmembrane region" description="Helical" evidence="1">
    <location>
        <begin position="101"/>
        <end position="124"/>
    </location>
</feature>
<reference evidence="2 3" key="1">
    <citation type="submission" date="2024-03" db="EMBL/GenBank/DDBJ databases">
        <title>Community enrichment and isolation of bacterial strains for fucoidan degradation.</title>
        <authorList>
            <person name="Sichert A."/>
        </authorList>
    </citation>
    <scope>NUCLEOTIDE SEQUENCE [LARGE SCALE GENOMIC DNA]</scope>
    <source>
        <strain evidence="2 3">AS26</strain>
    </source>
</reference>
<protein>
    <submittedName>
        <fullName evidence="2">Uncharacterized protein</fullName>
    </submittedName>
</protein>
<keyword evidence="1" id="KW-0812">Transmembrane</keyword>
<feature type="transmembrane region" description="Helical" evidence="1">
    <location>
        <begin position="75"/>
        <end position="95"/>
    </location>
</feature>
<evidence type="ECO:0000256" key="1">
    <source>
        <dbReference type="SAM" id="Phobius"/>
    </source>
</evidence>
<sequence>MQNNNYFGVGIMPKKTKFNRFFEYRSIKNIYHEFRGLCFLYDWLDTNKIYESNREKYKVVPCGNNPIKAVLFGPMVIGGVLSLITFISVLSLPFYGEGETFQWWIPIITFSWNLLFLNLLPILARYIPDRVMYLDRQNHTVGFTFDIPGCEQRDDLGNCCFKWEEIVCRLTSKMGAPGVMNYFPEISHIDQDKYPKTIVTGSVVELSTNPVHCYLLWECYVRFMDLSKPLPDVPVYEQHRHLDPITAEFDKKNNRPSDFWVDFSIEQQIEIRDEILEDAFPYDWLKGRDQEEVIKPWLHWKAEPERIEQLTWKYKIKRLLIQLFIGFP</sequence>